<feature type="region of interest" description="Disordered" evidence="2">
    <location>
        <begin position="386"/>
        <end position="414"/>
    </location>
</feature>
<dbReference type="AlphaFoldDB" id="A0AAE1BDQ1"/>
<sequence>MPVVSNAMSYDGEQLPGYGGMDAGAAGMYGGDPHRAMAAAAAVASHPLGHTGLSHAGSGLHGQPPSSYPSAPYSNTVSSGMPHGGVMGGGTQDSQMKRDKDSIYSHQLFPLLALIFEKCELATCTPREPGVTGGDVCSSDSFNEDISSFSKQVLSRLEKPLFTANHELDSLMIQAIQVLRFHLLELEKVHELCDNFCHRYISCLKGKMPIDLVIDDREGAGSSSTPPAAPSKTSTAPSLDAIDQGSENSRDHQWDSPGVTDARGMKASVLTFCVEWIEQEEGCEQSGPCACVYVAKSLLIPDQEHLMTQGGQRPEVWTSIRPRLCPGSRRTCCRKYDKTFVRSSKHITDGRVFIFPVQAPSRIAKIFFLIVNTIGFKLALTLSYGEGKTSSTPKNARKKLDNTPGRQRQWTRDLGKPRRDVERALSSTIKQSGASWPSLPRAVACTVLTRAHWCQVGGPRGLAVPGFLVAKDGDEKNRKKGEKIMKRMEDLLNETLSVLSPW</sequence>
<feature type="region of interest" description="Disordered" evidence="2">
    <location>
        <begin position="52"/>
        <end position="99"/>
    </location>
</feature>
<dbReference type="EMBL" id="JAWDGP010000016">
    <property type="protein sequence ID" value="KAK3804399.1"/>
    <property type="molecule type" value="Genomic_DNA"/>
</dbReference>
<dbReference type="InterPro" id="IPR032453">
    <property type="entry name" value="PKNOX/Meis_N"/>
</dbReference>
<feature type="compositionally biased region" description="Low complexity" evidence="2">
    <location>
        <begin position="64"/>
        <end position="81"/>
    </location>
</feature>
<evidence type="ECO:0000259" key="3">
    <source>
        <dbReference type="Pfam" id="PF16493"/>
    </source>
</evidence>
<evidence type="ECO:0000313" key="5">
    <source>
        <dbReference type="Proteomes" id="UP001283361"/>
    </source>
</evidence>
<dbReference type="Proteomes" id="UP001283361">
    <property type="component" value="Unassembled WGS sequence"/>
</dbReference>
<proteinExistence type="predicted"/>
<feature type="domain" description="MEIS N-terminal" evidence="3">
    <location>
        <begin position="96"/>
        <end position="211"/>
    </location>
</feature>
<reference evidence="4" key="1">
    <citation type="journal article" date="2023" name="G3 (Bethesda)">
        <title>A reference genome for the long-term kleptoplast-retaining sea slug Elysia crispata morphotype clarki.</title>
        <authorList>
            <person name="Eastman K.E."/>
            <person name="Pendleton A.L."/>
            <person name="Shaikh M.A."/>
            <person name="Suttiyut T."/>
            <person name="Ogas R."/>
            <person name="Tomko P."/>
            <person name="Gavelis G."/>
            <person name="Widhalm J.R."/>
            <person name="Wisecaver J.H."/>
        </authorList>
    </citation>
    <scope>NUCLEOTIDE SEQUENCE</scope>
    <source>
        <strain evidence="4">ECLA1</strain>
    </source>
</reference>
<evidence type="ECO:0000313" key="4">
    <source>
        <dbReference type="EMBL" id="KAK3804399.1"/>
    </source>
</evidence>
<evidence type="ECO:0000256" key="2">
    <source>
        <dbReference type="SAM" id="MobiDB-lite"/>
    </source>
</evidence>
<feature type="compositionally biased region" description="Low complexity" evidence="2">
    <location>
        <begin position="222"/>
        <end position="238"/>
    </location>
</feature>
<protein>
    <recommendedName>
        <fullName evidence="3">MEIS N-terminal domain-containing protein</fullName>
    </recommendedName>
</protein>
<comment type="caution">
    <text evidence="4">The sequence shown here is derived from an EMBL/GenBank/DDBJ whole genome shotgun (WGS) entry which is preliminary data.</text>
</comment>
<name>A0AAE1BDQ1_9GAST</name>
<accession>A0AAE1BDQ1</accession>
<keyword evidence="1" id="KW-0539">Nucleus</keyword>
<evidence type="ECO:0000256" key="1">
    <source>
        <dbReference type="ARBA" id="ARBA00023242"/>
    </source>
</evidence>
<feature type="compositionally biased region" description="Gly residues" evidence="2">
    <location>
        <begin position="82"/>
        <end position="91"/>
    </location>
</feature>
<keyword evidence="5" id="KW-1185">Reference proteome</keyword>
<feature type="region of interest" description="Disordered" evidence="2">
    <location>
        <begin position="216"/>
        <end position="260"/>
    </location>
</feature>
<organism evidence="4 5">
    <name type="scientific">Elysia crispata</name>
    <name type="common">lettuce slug</name>
    <dbReference type="NCBI Taxonomy" id="231223"/>
    <lineage>
        <taxon>Eukaryota</taxon>
        <taxon>Metazoa</taxon>
        <taxon>Spiralia</taxon>
        <taxon>Lophotrochozoa</taxon>
        <taxon>Mollusca</taxon>
        <taxon>Gastropoda</taxon>
        <taxon>Heterobranchia</taxon>
        <taxon>Euthyneura</taxon>
        <taxon>Panpulmonata</taxon>
        <taxon>Sacoglossa</taxon>
        <taxon>Placobranchoidea</taxon>
        <taxon>Plakobranchidae</taxon>
        <taxon>Elysia</taxon>
    </lineage>
</organism>
<dbReference type="Pfam" id="PF16493">
    <property type="entry name" value="Meis_PKNOX_N"/>
    <property type="match status" value="1"/>
</dbReference>
<gene>
    <name evidence="4" type="ORF">RRG08_059369</name>
</gene>